<evidence type="ECO:0000313" key="2">
    <source>
        <dbReference type="EMBL" id="MDC0670735.1"/>
    </source>
</evidence>
<dbReference type="PANTHER" id="PTHR37292">
    <property type="entry name" value="VNG6097C"/>
    <property type="match status" value="1"/>
</dbReference>
<dbReference type="PANTHER" id="PTHR37292:SF2">
    <property type="entry name" value="DUF262 DOMAIN-CONTAINING PROTEIN"/>
    <property type="match status" value="1"/>
</dbReference>
<dbReference type="Proteomes" id="UP001217838">
    <property type="component" value="Unassembled WGS sequence"/>
</dbReference>
<keyword evidence="3" id="KW-1185">Reference proteome</keyword>
<comment type="caution">
    <text evidence="2">The sequence shown here is derived from an EMBL/GenBank/DDBJ whole genome shotgun (WGS) entry which is preliminary data.</text>
</comment>
<sequence length="535" mass="59908">MSETKAPAALLHRPEARSFSVEDLVRKVLDGQLRVPNFQRPLKWDIKDVLALLDSVYRGYPVGTLLLWQRPASAELLKYGSIEVDAAARSDALLVVDGQQRVRALTQSLAGMGHPSEAFAAFFDLQREAFVQLLKRDRPEPHHVPMTEVLDSEKLITWVIDRHLPESDRRAVIQLGKRIREYQIPAYLVATDDETAVQEIFRRANDTGRRMELHEVFNAIHGKSEGPAPANVRDVAGALAELQFGGPDEATLLQMFAAIRGVDATKERVPQLGDEAHARMVELQRSAEATISFLRRDAKIPHASLLPYQQPLLALARLFDRFPEPRPRSRELLARWLWRGALTGAHTGVIVRVREMIAAIQDDETAAVNALLAMLPPRPVQPVDVADPFNWNAARSKVQALALLDLGPCDLTNGARVIEPDALVSASDAHETGWQRLVRKILDRPHTGLANHMIHPATRRGLVHAITTCDDKAWLMSHGITDDARRALKFDRTDDFLRLRAEALQDIMDRFTERRAEWDEIDAPDIETLIAAEGA</sequence>
<gene>
    <name evidence="2" type="ORF">POL58_23465</name>
</gene>
<protein>
    <submittedName>
        <fullName evidence="2">DUF262 domain-containing protein</fullName>
    </submittedName>
</protein>
<name>A0ABT5BAS4_9BACT</name>
<evidence type="ECO:0000259" key="1">
    <source>
        <dbReference type="Pfam" id="PF03235"/>
    </source>
</evidence>
<proteinExistence type="predicted"/>
<dbReference type="Pfam" id="PF03235">
    <property type="entry name" value="GmrSD_N"/>
    <property type="match status" value="1"/>
</dbReference>
<organism evidence="2 3">
    <name type="scientific">Nannocystis radixulma</name>
    <dbReference type="NCBI Taxonomy" id="2995305"/>
    <lineage>
        <taxon>Bacteria</taxon>
        <taxon>Pseudomonadati</taxon>
        <taxon>Myxococcota</taxon>
        <taxon>Polyangia</taxon>
        <taxon>Nannocystales</taxon>
        <taxon>Nannocystaceae</taxon>
        <taxon>Nannocystis</taxon>
    </lineage>
</organism>
<dbReference type="EMBL" id="JAQNDN010000013">
    <property type="protein sequence ID" value="MDC0670735.1"/>
    <property type="molecule type" value="Genomic_DNA"/>
</dbReference>
<dbReference type="RefSeq" id="WP_272000625.1">
    <property type="nucleotide sequence ID" value="NZ_JAQNDN010000013.1"/>
</dbReference>
<feature type="domain" description="GmrSD restriction endonucleases N-terminal" evidence="1">
    <location>
        <begin position="21"/>
        <end position="221"/>
    </location>
</feature>
<dbReference type="InterPro" id="IPR004919">
    <property type="entry name" value="GmrSD_N"/>
</dbReference>
<accession>A0ABT5BAS4</accession>
<reference evidence="2 3" key="1">
    <citation type="submission" date="2022-11" db="EMBL/GenBank/DDBJ databases">
        <title>Minimal conservation of predation-associated metabolite biosynthetic gene clusters underscores biosynthetic potential of Myxococcota including descriptions for ten novel species: Archangium lansinium sp. nov., Myxococcus landrumus sp. nov., Nannocystis bai.</title>
        <authorList>
            <person name="Ahearne A."/>
            <person name="Stevens C."/>
            <person name="Dowd S."/>
        </authorList>
    </citation>
    <scope>NUCLEOTIDE SEQUENCE [LARGE SCALE GENOMIC DNA]</scope>
    <source>
        <strain evidence="2 3">NCELM</strain>
    </source>
</reference>
<evidence type="ECO:0000313" key="3">
    <source>
        <dbReference type="Proteomes" id="UP001217838"/>
    </source>
</evidence>